<keyword evidence="1" id="KW-0472">Membrane</keyword>
<proteinExistence type="predicted"/>
<dbReference type="InterPro" id="IPR033031">
    <property type="entry name" value="Scc2/Nipped-B"/>
</dbReference>
<dbReference type="EMBL" id="SSTE01001846">
    <property type="protein sequence ID" value="KAA0065067.1"/>
    <property type="molecule type" value="Genomic_DNA"/>
</dbReference>
<dbReference type="PANTHER" id="PTHR21704">
    <property type="entry name" value="NIPPED-B-LIKE PROTEIN DELANGIN SCC2-RELATED"/>
    <property type="match status" value="1"/>
</dbReference>
<dbReference type="GO" id="GO:0140588">
    <property type="term" value="P:chromatin looping"/>
    <property type="evidence" value="ECO:0007669"/>
    <property type="project" value="InterPro"/>
</dbReference>
<dbReference type="PANTHER" id="PTHR21704:SF18">
    <property type="entry name" value="NIPPED-B-LIKE PROTEIN"/>
    <property type="match status" value="1"/>
</dbReference>
<organism evidence="2 3">
    <name type="scientific">Cucumis melo var. makuwa</name>
    <name type="common">Oriental melon</name>
    <dbReference type="NCBI Taxonomy" id="1194695"/>
    <lineage>
        <taxon>Eukaryota</taxon>
        <taxon>Viridiplantae</taxon>
        <taxon>Streptophyta</taxon>
        <taxon>Embryophyta</taxon>
        <taxon>Tracheophyta</taxon>
        <taxon>Spermatophyta</taxon>
        <taxon>Magnoliopsida</taxon>
        <taxon>eudicotyledons</taxon>
        <taxon>Gunneridae</taxon>
        <taxon>Pentapetalae</taxon>
        <taxon>rosids</taxon>
        <taxon>fabids</taxon>
        <taxon>Cucurbitales</taxon>
        <taxon>Cucurbitaceae</taxon>
        <taxon>Benincaseae</taxon>
        <taxon>Cucumis</taxon>
    </lineage>
</organism>
<evidence type="ECO:0000313" key="2">
    <source>
        <dbReference type="EMBL" id="KAA0065067.1"/>
    </source>
</evidence>
<dbReference type="GO" id="GO:0034087">
    <property type="term" value="P:establishment of mitotic sister chromatid cohesion"/>
    <property type="evidence" value="ECO:0007669"/>
    <property type="project" value="TreeGrafter"/>
</dbReference>
<dbReference type="GO" id="GO:0003682">
    <property type="term" value="F:chromatin binding"/>
    <property type="evidence" value="ECO:0007669"/>
    <property type="project" value="TreeGrafter"/>
</dbReference>
<keyword evidence="1" id="KW-1133">Transmembrane helix</keyword>
<comment type="caution">
    <text evidence="2">The sequence shown here is derived from an EMBL/GenBank/DDBJ whole genome shotgun (WGS) entry which is preliminary data.</text>
</comment>
<keyword evidence="1" id="KW-0812">Transmembrane</keyword>
<dbReference type="GO" id="GO:0090694">
    <property type="term" value="C:Scc2-Scc4 cohesin loading complex"/>
    <property type="evidence" value="ECO:0007669"/>
    <property type="project" value="TreeGrafter"/>
</dbReference>
<dbReference type="Proteomes" id="UP000321393">
    <property type="component" value="Unassembled WGS sequence"/>
</dbReference>
<gene>
    <name evidence="2" type="ORF">E6C27_scaffold82G003970</name>
</gene>
<sequence>MAPTTPILSHRQWVIFHLHHRRCRYCLADTVSPSHKTGHQALVYESLKATEFDDGGILCQQKNSPTKKIRLYSKTRSFFIHSLSHAPIHLLRALHAPSNTIFKVVDISVFSKQTGGTPQHFVNLQFAKMDGSRSLKFTFCSRFSTLMQALQNMYDYVLDAEGQMGTDEAGDGAGPDTVESGQSVPVAAGAGDTNICGGIVQLYWERILGRSLDLNGQVRQVALKAIVSLWVGAVISSWCNFITVLYVGHFLLEDDDKFLDKV</sequence>
<name>A0A5A7VDE2_CUCMM</name>
<dbReference type="GO" id="GO:1990414">
    <property type="term" value="P:replication-born double-strand break repair via sister chromatid exchange"/>
    <property type="evidence" value="ECO:0007669"/>
    <property type="project" value="TreeGrafter"/>
</dbReference>
<protein>
    <submittedName>
        <fullName evidence="2">Nipped-B-like protein isoform X3</fullName>
    </submittedName>
</protein>
<feature type="transmembrane region" description="Helical" evidence="1">
    <location>
        <begin position="229"/>
        <end position="252"/>
    </location>
</feature>
<dbReference type="GO" id="GO:0010468">
    <property type="term" value="P:regulation of gene expression"/>
    <property type="evidence" value="ECO:0007669"/>
    <property type="project" value="InterPro"/>
</dbReference>
<reference evidence="2 3" key="1">
    <citation type="submission" date="2019-08" db="EMBL/GenBank/DDBJ databases">
        <title>Draft genome sequences of two oriental melons (Cucumis melo L. var makuwa).</title>
        <authorList>
            <person name="Kwon S.-Y."/>
        </authorList>
    </citation>
    <scope>NUCLEOTIDE SEQUENCE [LARGE SCALE GENOMIC DNA]</scope>
    <source>
        <strain evidence="3">cv. SW 3</strain>
        <tissue evidence="2">Leaf</tissue>
    </source>
</reference>
<evidence type="ECO:0000313" key="3">
    <source>
        <dbReference type="Proteomes" id="UP000321393"/>
    </source>
</evidence>
<dbReference type="AlphaFoldDB" id="A0A5A7VDE2"/>
<evidence type="ECO:0000256" key="1">
    <source>
        <dbReference type="SAM" id="Phobius"/>
    </source>
</evidence>
<dbReference type="GO" id="GO:0071169">
    <property type="term" value="P:establishment of protein localization to chromatin"/>
    <property type="evidence" value="ECO:0007669"/>
    <property type="project" value="TreeGrafter"/>
</dbReference>
<dbReference type="GO" id="GO:0061775">
    <property type="term" value="F:cohesin loader activity"/>
    <property type="evidence" value="ECO:0007669"/>
    <property type="project" value="InterPro"/>
</dbReference>
<dbReference type="STRING" id="1194695.A0A5A7VDE2"/>
<accession>A0A5A7VDE2</accession>
<dbReference type="OrthoDB" id="660759at2759"/>